<dbReference type="PANTHER" id="PTHR39639:SF1">
    <property type="entry name" value="DUF262 DOMAIN-CONTAINING PROTEIN"/>
    <property type="match status" value="1"/>
</dbReference>
<dbReference type="Pfam" id="PF03235">
    <property type="entry name" value="GmrSD_N"/>
    <property type="match status" value="1"/>
</dbReference>
<dbReference type="PANTHER" id="PTHR39639">
    <property type="entry name" value="CHROMOSOME 16, WHOLE GENOME SHOTGUN SEQUENCE"/>
    <property type="match status" value="1"/>
</dbReference>
<dbReference type="AlphaFoldDB" id="K2F5V0"/>
<name>K2F5V0_9BACT</name>
<dbReference type="EMBL" id="AMFJ01000799">
    <property type="protein sequence ID" value="EKE26456.1"/>
    <property type="molecule type" value="Genomic_DNA"/>
</dbReference>
<organism evidence="2">
    <name type="scientific">uncultured bacterium</name>
    <name type="common">gcode 4</name>
    <dbReference type="NCBI Taxonomy" id="1234023"/>
    <lineage>
        <taxon>Bacteria</taxon>
        <taxon>environmental samples</taxon>
    </lineage>
</organism>
<gene>
    <name evidence="2" type="ORF">ACD_4C00283G0002</name>
</gene>
<dbReference type="InterPro" id="IPR004919">
    <property type="entry name" value="GmrSD_N"/>
</dbReference>
<reference evidence="2" key="1">
    <citation type="journal article" date="2012" name="Science">
        <title>Fermentation, hydrogen, and sulfur metabolism in multiple uncultivated bacterial phyla.</title>
        <authorList>
            <person name="Wrighton K.C."/>
            <person name="Thomas B.C."/>
            <person name="Sharon I."/>
            <person name="Miller C.S."/>
            <person name="Castelle C.J."/>
            <person name="VerBerkmoes N.C."/>
            <person name="Wilkins M.J."/>
            <person name="Hettich R.L."/>
            <person name="Lipton M.S."/>
            <person name="Williams K.H."/>
            <person name="Long P.E."/>
            <person name="Banfield J.F."/>
        </authorList>
    </citation>
    <scope>NUCLEOTIDE SEQUENCE [LARGE SCALE GENOMIC DNA]</scope>
</reference>
<evidence type="ECO:0000313" key="2">
    <source>
        <dbReference type="EMBL" id="EKE26456.1"/>
    </source>
</evidence>
<feature type="domain" description="GmrSD restriction endonucleases N-terminal" evidence="1">
    <location>
        <begin position="42"/>
        <end position="192"/>
    </location>
</feature>
<protein>
    <recommendedName>
        <fullName evidence="1">GmrSD restriction endonucleases N-terminal domain-containing protein</fullName>
    </recommendedName>
</protein>
<comment type="caution">
    <text evidence="2">The sequence shown here is derived from an EMBL/GenBank/DDBJ whole genome shotgun (WGS) entry which is preliminary data.</text>
</comment>
<accession>K2F5V0</accession>
<evidence type="ECO:0000259" key="1">
    <source>
        <dbReference type="Pfam" id="PF03235"/>
    </source>
</evidence>
<proteinExistence type="predicted"/>
<sequence length="371" mass="45392">MEILNEYKKLFHLQNINTTINLIKIEEFLFWYNNKTVWKSRNLIIKPIYQRKYRWDLTKKSQLVETMILGLPIPAIFLSHDTKNNTYEIIDWLQRIATILEFFWELEEEFIIDNKKSIKLEWLEAWTFLKKLKSFNFKKFDTEEEIINSIKNYEIITIVFNDLNEKLKYSIFRKLNSNSEKLTDQELRNNNIINKSVKFYESLEDLAQQISSFDYFWLKVKDLSEYKDFELILRFYLLKVKESEIKWKSIKDILDREVEKIDENEVIDIKKILKIFEFAARILWRYPFSKGKRKFSPPVYDYVMWFIYNNYDALINLHKVRISDLAVKRAFEDVIYSNEFDKKTWLWKWNSVSKIKYAIEESEKPFEINNK</sequence>